<sequence length="112" mass="12868">MRYWEDCSVLLPKPLSSRISKRSAPFIRKKHSEQTSGKHIATETVREDEPRTSRRPSIRSGGTPEGRWGIQREKLLSLSGGGRPWTSRNRKSIIGFITVWSSRRFANPYTIL</sequence>
<keyword evidence="3" id="KW-1185">Reference proteome</keyword>
<proteinExistence type="predicted"/>
<name>A0A0C9ZK31_9AGAM</name>
<protein>
    <submittedName>
        <fullName evidence="2">Uncharacterized protein</fullName>
    </submittedName>
</protein>
<accession>A0A0C9ZK31</accession>
<evidence type="ECO:0000313" key="2">
    <source>
        <dbReference type="EMBL" id="KIK22812.1"/>
    </source>
</evidence>
<dbReference type="AlphaFoldDB" id="A0A0C9ZK31"/>
<reference evidence="3" key="2">
    <citation type="submission" date="2015-01" db="EMBL/GenBank/DDBJ databases">
        <title>Evolutionary Origins and Diversification of the Mycorrhizal Mutualists.</title>
        <authorList>
            <consortium name="DOE Joint Genome Institute"/>
            <consortium name="Mycorrhizal Genomics Consortium"/>
            <person name="Kohler A."/>
            <person name="Kuo A."/>
            <person name="Nagy L.G."/>
            <person name="Floudas D."/>
            <person name="Copeland A."/>
            <person name="Barry K.W."/>
            <person name="Cichocki N."/>
            <person name="Veneault-Fourrey C."/>
            <person name="LaButti K."/>
            <person name="Lindquist E.A."/>
            <person name="Lipzen A."/>
            <person name="Lundell T."/>
            <person name="Morin E."/>
            <person name="Murat C."/>
            <person name="Riley R."/>
            <person name="Ohm R."/>
            <person name="Sun H."/>
            <person name="Tunlid A."/>
            <person name="Henrissat B."/>
            <person name="Grigoriev I.V."/>
            <person name="Hibbett D.S."/>
            <person name="Martin F."/>
        </authorList>
    </citation>
    <scope>NUCLEOTIDE SEQUENCE [LARGE SCALE GENOMIC DNA]</scope>
    <source>
        <strain evidence="3">441</strain>
    </source>
</reference>
<reference evidence="2 3" key="1">
    <citation type="submission" date="2014-04" db="EMBL/GenBank/DDBJ databases">
        <authorList>
            <consortium name="DOE Joint Genome Institute"/>
            <person name="Kuo A."/>
            <person name="Kohler A."/>
            <person name="Costa M.D."/>
            <person name="Nagy L.G."/>
            <person name="Floudas D."/>
            <person name="Copeland A."/>
            <person name="Barry K.W."/>
            <person name="Cichocki N."/>
            <person name="Veneault-Fourrey C."/>
            <person name="LaButti K."/>
            <person name="Lindquist E.A."/>
            <person name="Lipzen A."/>
            <person name="Lundell T."/>
            <person name="Morin E."/>
            <person name="Murat C."/>
            <person name="Sun H."/>
            <person name="Tunlid A."/>
            <person name="Henrissat B."/>
            <person name="Grigoriev I.V."/>
            <person name="Hibbett D.S."/>
            <person name="Martin F."/>
            <person name="Nordberg H.P."/>
            <person name="Cantor M.N."/>
            <person name="Hua S.X."/>
        </authorList>
    </citation>
    <scope>NUCLEOTIDE SEQUENCE [LARGE SCALE GENOMIC DNA]</scope>
    <source>
        <strain evidence="2 3">441</strain>
    </source>
</reference>
<gene>
    <name evidence="2" type="ORF">PISMIDRAFT_491521</name>
</gene>
<dbReference type="EMBL" id="KN833735">
    <property type="protein sequence ID" value="KIK22812.1"/>
    <property type="molecule type" value="Genomic_DNA"/>
</dbReference>
<organism evidence="2 3">
    <name type="scientific">Pisolithus microcarpus 441</name>
    <dbReference type="NCBI Taxonomy" id="765257"/>
    <lineage>
        <taxon>Eukaryota</taxon>
        <taxon>Fungi</taxon>
        <taxon>Dikarya</taxon>
        <taxon>Basidiomycota</taxon>
        <taxon>Agaricomycotina</taxon>
        <taxon>Agaricomycetes</taxon>
        <taxon>Agaricomycetidae</taxon>
        <taxon>Boletales</taxon>
        <taxon>Sclerodermatineae</taxon>
        <taxon>Pisolithaceae</taxon>
        <taxon>Pisolithus</taxon>
    </lineage>
</organism>
<feature type="compositionally biased region" description="Basic and acidic residues" evidence="1">
    <location>
        <begin position="40"/>
        <end position="52"/>
    </location>
</feature>
<dbReference type="Proteomes" id="UP000054018">
    <property type="component" value="Unassembled WGS sequence"/>
</dbReference>
<feature type="region of interest" description="Disordered" evidence="1">
    <location>
        <begin position="22"/>
        <end position="71"/>
    </location>
</feature>
<dbReference type="HOGENOM" id="CLU_2146864_0_0_1"/>
<evidence type="ECO:0000256" key="1">
    <source>
        <dbReference type="SAM" id="MobiDB-lite"/>
    </source>
</evidence>
<evidence type="ECO:0000313" key="3">
    <source>
        <dbReference type="Proteomes" id="UP000054018"/>
    </source>
</evidence>